<sequence>MGHDEITSNKSANRLFDDVLQVNLARRKVLTGGLVLAAGSFFFGMPGMASATVGEIKGANVATGKRRKNGLVNFNPVKLADGGGPWPMVSSDYKFDVLIPWGEPLQPGGPLFSHPPTAHAQASQIGIGHDGMWFFPIKGSSEHGMLAINHEFGRNQHVLGKPNPVSLNDVRVSQHAHGVSVVEIKKVKGEWLVVSSRAARRIHVNTPVAFSGPVAGHFLLQTRADNEPMGTVNNCSCGYTPWGTYLTCEENFNGYFGAKGDWNPSESQARYGFSGNGFGYGWHAYDPRFDLANKDFHNEENRFGWVVEIDPMDATQKPVKRTALGRFKHEGIALTVGRDSRVVGYMGDDQRFDYIYKFVSDDNHESMRARGLSPLDYGVLYVARFNDDGSGEWLPLTIDNPALAARFASQAALLIDTRMAADIVAATPMDRPEWITVAPNGEVYCTLTNNSRRTTADAANPMAPNNDGHIIKWRDSEQHTGTTFEWDIFMIANKTHGTEQSFSAPDGIWADPDGRLFIQTDGGQQDGLNNQMLVADTLNGEIRRLFTGVAGAEISGITVTPDRSTMFINIQHPGNGDATRSNFPEAFDGVTVPRDATIVLTRVDGGIIGS</sequence>
<dbReference type="InterPro" id="IPR008557">
    <property type="entry name" value="PhoX"/>
</dbReference>
<dbReference type="SUPFAM" id="SSF63829">
    <property type="entry name" value="Calcium-dependent phosphotriesterase"/>
    <property type="match status" value="1"/>
</dbReference>
<dbReference type="EMBL" id="UOFQ01000128">
    <property type="protein sequence ID" value="VAW89260.1"/>
    <property type="molecule type" value="Genomic_DNA"/>
</dbReference>
<dbReference type="PANTHER" id="PTHR35399">
    <property type="entry name" value="SLR8030 PROTEIN"/>
    <property type="match status" value="1"/>
</dbReference>
<evidence type="ECO:0000313" key="1">
    <source>
        <dbReference type="EMBL" id="VAW89260.1"/>
    </source>
</evidence>
<gene>
    <name evidence="1" type="ORF">MNBD_GAMMA17-1264</name>
</gene>
<name>A0A3B0ZJI1_9ZZZZ</name>
<dbReference type="Pfam" id="PF05787">
    <property type="entry name" value="PhoX"/>
    <property type="match status" value="1"/>
</dbReference>
<proteinExistence type="predicted"/>
<reference evidence="1" key="1">
    <citation type="submission" date="2018-06" db="EMBL/GenBank/DDBJ databases">
        <authorList>
            <person name="Zhirakovskaya E."/>
        </authorList>
    </citation>
    <scope>NUCLEOTIDE SEQUENCE</scope>
</reference>
<dbReference type="PANTHER" id="PTHR35399:SF2">
    <property type="entry name" value="DUF839 DOMAIN-CONTAINING PROTEIN"/>
    <property type="match status" value="1"/>
</dbReference>
<accession>A0A3B0ZJI1</accession>
<dbReference type="AlphaFoldDB" id="A0A3B0ZJI1"/>
<protein>
    <submittedName>
        <fullName evidence="1">Phosphatase</fullName>
    </submittedName>
</protein>
<organism evidence="1">
    <name type="scientific">hydrothermal vent metagenome</name>
    <dbReference type="NCBI Taxonomy" id="652676"/>
    <lineage>
        <taxon>unclassified sequences</taxon>
        <taxon>metagenomes</taxon>
        <taxon>ecological metagenomes</taxon>
    </lineage>
</organism>